<evidence type="ECO:0000256" key="2">
    <source>
        <dbReference type="ARBA" id="ARBA00022630"/>
    </source>
</evidence>
<protein>
    <submittedName>
        <fullName evidence="6">HI0933-like protein</fullName>
    </submittedName>
</protein>
<dbReference type="InterPro" id="IPR055178">
    <property type="entry name" value="RsdA/BaiN/AoA(So)-like_dom"/>
</dbReference>
<feature type="domain" description="RsdA/BaiN/AoA(So)-like insert" evidence="5">
    <location>
        <begin position="186"/>
        <end position="326"/>
    </location>
</feature>
<evidence type="ECO:0000256" key="3">
    <source>
        <dbReference type="ARBA" id="ARBA00022827"/>
    </source>
</evidence>
<dbReference type="Gene3D" id="1.10.8.260">
    <property type="entry name" value="HI0933 insert domain-like"/>
    <property type="match status" value="1"/>
</dbReference>
<organism evidence="6 7">
    <name type="scientific">Flavimaricola marinus</name>
    <dbReference type="NCBI Taxonomy" id="1819565"/>
    <lineage>
        <taxon>Bacteria</taxon>
        <taxon>Pseudomonadati</taxon>
        <taxon>Pseudomonadota</taxon>
        <taxon>Alphaproteobacteria</taxon>
        <taxon>Rhodobacterales</taxon>
        <taxon>Paracoccaceae</taxon>
        <taxon>Flavimaricola</taxon>
    </lineage>
</organism>
<dbReference type="PANTHER" id="PTHR42887:SF1">
    <property type="entry name" value="BLR3961 PROTEIN"/>
    <property type="match status" value="1"/>
</dbReference>
<evidence type="ECO:0000313" key="7">
    <source>
        <dbReference type="Proteomes" id="UP000201613"/>
    </source>
</evidence>
<evidence type="ECO:0000256" key="1">
    <source>
        <dbReference type="ARBA" id="ARBA00001974"/>
    </source>
</evidence>
<dbReference type="PANTHER" id="PTHR42887">
    <property type="entry name" value="OS12G0638800 PROTEIN"/>
    <property type="match status" value="1"/>
</dbReference>
<evidence type="ECO:0000259" key="5">
    <source>
        <dbReference type="Pfam" id="PF22780"/>
    </source>
</evidence>
<name>A0A238LH91_9RHOB</name>
<dbReference type="Pfam" id="PF22780">
    <property type="entry name" value="HI0933_like_1st"/>
    <property type="match status" value="1"/>
</dbReference>
<gene>
    <name evidence="6" type="ORF">LOM8899_02477</name>
</gene>
<evidence type="ECO:0000259" key="4">
    <source>
        <dbReference type="Pfam" id="PF03486"/>
    </source>
</evidence>
<reference evidence="7" key="1">
    <citation type="submission" date="2017-05" db="EMBL/GenBank/DDBJ databases">
        <authorList>
            <person name="Rodrigo-Torres L."/>
            <person name="Arahal R. D."/>
            <person name="Lucena T."/>
        </authorList>
    </citation>
    <scope>NUCLEOTIDE SEQUENCE [LARGE SCALE GENOMIC DNA]</scope>
    <source>
        <strain evidence="7">CECT 8899</strain>
    </source>
</reference>
<dbReference type="AlphaFoldDB" id="A0A238LH91"/>
<evidence type="ECO:0000313" key="6">
    <source>
        <dbReference type="EMBL" id="SMY08326.1"/>
    </source>
</evidence>
<dbReference type="PRINTS" id="PR00419">
    <property type="entry name" value="ADXRDTASE"/>
</dbReference>
<dbReference type="InterPro" id="IPR004792">
    <property type="entry name" value="BaiN-like"/>
</dbReference>
<comment type="cofactor">
    <cofactor evidence="1">
        <name>FAD</name>
        <dbReference type="ChEBI" id="CHEBI:57692"/>
    </cofactor>
</comment>
<sequence length="384" mass="40302">MTTARIIGAGPAGLMAAEVLAGAGVSVRIADAMPSPARKFLMAGKSGLNLTKAEPLPAFLAAFGPIPAEMTRVLTDFGPEAVIDWAEGLGQTVFTGSTGRVFPTVMKASPLLRAWLARLQALGVDLDRRWRWTGWDAEALAFDTPDGPVRERPDLTVLAMGGASWACLGSDGAWAEAMPGQVAPFQPANMGFRVDWSPHMDAVLGQPVKGCALIAGDCTSRGEFVLSARGIEGGGVYAVSRAVREGAPLVVDLCPDLSTEAVAERLSRSRGKTSVANHLRKVLGLSGARMALLNEFGRPFGTDLPHVIKALPIRHLGPRPIDEAISTAGGLRFDALTNWQLRARPGIFACGEMLDWEAPTGGYLISACLATGRAAALAALATRA</sequence>
<dbReference type="NCBIfam" id="TIGR00275">
    <property type="entry name" value="aminoacetone oxidase family FAD-binding enzyme"/>
    <property type="match status" value="1"/>
</dbReference>
<dbReference type="NCBIfam" id="TIGR03862">
    <property type="entry name" value="flavo_PP4765"/>
    <property type="match status" value="1"/>
</dbReference>
<dbReference type="Gene3D" id="3.50.50.60">
    <property type="entry name" value="FAD/NAD(P)-binding domain"/>
    <property type="match status" value="1"/>
</dbReference>
<accession>A0A238LH91</accession>
<dbReference type="Proteomes" id="UP000201613">
    <property type="component" value="Unassembled WGS sequence"/>
</dbReference>
<dbReference type="InterPro" id="IPR036188">
    <property type="entry name" value="FAD/NAD-bd_sf"/>
</dbReference>
<dbReference type="RefSeq" id="WP_093992515.1">
    <property type="nucleotide sequence ID" value="NZ_FXZK01000004.1"/>
</dbReference>
<keyword evidence="2" id="KW-0285">Flavoprotein</keyword>
<feature type="domain" description="RsdA/BaiN/AoA(So)-like Rossmann fold-like" evidence="4">
    <location>
        <begin position="5"/>
        <end position="376"/>
    </location>
</feature>
<keyword evidence="7" id="KW-1185">Reference proteome</keyword>
<dbReference type="SUPFAM" id="SSF160996">
    <property type="entry name" value="HI0933 insert domain-like"/>
    <property type="match status" value="1"/>
</dbReference>
<dbReference type="OrthoDB" id="5288829at2"/>
<dbReference type="InterPro" id="IPR057661">
    <property type="entry name" value="RsdA/BaiN/AoA(So)_Rossmann"/>
</dbReference>
<dbReference type="InterPro" id="IPR022460">
    <property type="entry name" value="Flavoprotein_PP4765"/>
</dbReference>
<keyword evidence="3" id="KW-0274">FAD</keyword>
<proteinExistence type="predicted"/>
<dbReference type="EMBL" id="FXZK01000004">
    <property type="protein sequence ID" value="SMY08326.1"/>
    <property type="molecule type" value="Genomic_DNA"/>
</dbReference>
<dbReference type="InterPro" id="IPR023166">
    <property type="entry name" value="BaiN-like_dom_sf"/>
</dbReference>
<dbReference type="Gene3D" id="2.40.30.10">
    <property type="entry name" value="Translation factors"/>
    <property type="match status" value="1"/>
</dbReference>
<dbReference type="SUPFAM" id="SSF51905">
    <property type="entry name" value="FAD/NAD(P)-binding domain"/>
    <property type="match status" value="1"/>
</dbReference>
<dbReference type="Pfam" id="PF03486">
    <property type="entry name" value="HI0933_like"/>
    <property type="match status" value="1"/>
</dbReference>